<comment type="caution">
    <text evidence="1">The sequence shown here is derived from an EMBL/GenBank/DDBJ whole genome shotgun (WGS) entry which is preliminary data.</text>
</comment>
<dbReference type="Proteomes" id="UP000539642">
    <property type="component" value="Unassembled WGS sequence"/>
</dbReference>
<evidence type="ECO:0000313" key="1">
    <source>
        <dbReference type="EMBL" id="MBB5348581.1"/>
    </source>
</evidence>
<accession>A0A840V6C3</accession>
<organism evidence="1 2">
    <name type="scientific">Desulfoprunum benzoelyticum</name>
    <dbReference type="NCBI Taxonomy" id="1506996"/>
    <lineage>
        <taxon>Bacteria</taxon>
        <taxon>Pseudomonadati</taxon>
        <taxon>Thermodesulfobacteriota</taxon>
        <taxon>Desulfobulbia</taxon>
        <taxon>Desulfobulbales</taxon>
        <taxon>Desulfobulbaceae</taxon>
        <taxon>Desulfoprunum</taxon>
    </lineage>
</organism>
<dbReference type="RefSeq" id="WP_183351427.1">
    <property type="nucleotide sequence ID" value="NZ_JACHEO010000013.1"/>
</dbReference>
<proteinExistence type="predicted"/>
<reference evidence="1 2" key="1">
    <citation type="submission" date="2020-08" db="EMBL/GenBank/DDBJ databases">
        <title>Genomic Encyclopedia of Type Strains, Phase IV (KMG-IV): sequencing the most valuable type-strain genomes for metagenomic binning, comparative biology and taxonomic classification.</title>
        <authorList>
            <person name="Goeker M."/>
        </authorList>
    </citation>
    <scope>NUCLEOTIDE SEQUENCE [LARGE SCALE GENOMIC DNA]</scope>
    <source>
        <strain evidence="1 2">DSM 28570</strain>
    </source>
</reference>
<evidence type="ECO:0000313" key="2">
    <source>
        <dbReference type="Proteomes" id="UP000539642"/>
    </source>
</evidence>
<name>A0A840V6C3_9BACT</name>
<dbReference type="EMBL" id="JACHEO010000013">
    <property type="protein sequence ID" value="MBB5348581.1"/>
    <property type="molecule type" value="Genomic_DNA"/>
</dbReference>
<dbReference type="AlphaFoldDB" id="A0A840V6C3"/>
<gene>
    <name evidence="1" type="ORF">HNQ81_002317</name>
</gene>
<sequence>MSKQTVDSGKGDKKRDPDLAAAEIAMKRAAAKARQKARQVGAGVVLWKDGQVVEERQNTSVGE</sequence>
<keyword evidence="2" id="KW-1185">Reference proteome</keyword>
<protein>
    <submittedName>
        <fullName evidence="1">tRNA(Arg) A34 adenosine deaminase TadA</fullName>
    </submittedName>
</protein>